<dbReference type="InterPro" id="IPR010496">
    <property type="entry name" value="AL/BT2_dom"/>
</dbReference>
<evidence type="ECO:0000256" key="1">
    <source>
        <dbReference type="SAM" id="SignalP"/>
    </source>
</evidence>
<feature type="signal peptide" evidence="1">
    <location>
        <begin position="1"/>
        <end position="28"/>
    </location>
</feature>
<sequence length="268" mass="30305">MRSLTSRIAVFALTALCAAPLSLPNSVAADEPKKDEWVPLFNGKNLDGWTPKITGYEYGDNHADTFRVEDGIIKVRYDKYKEFDGKFGHLFYKDKFSHYRLKVEYRFVGDQCKGGPGWATRNSGVMFHCQNPKTMRKDQEFPVSIEAQFLGGLGKGNRTTNNMCSPGTNIVVDGKLYTPHCKDSKSKTYNGDVWVTAEIEVHGSGTVKHFVEGELVMQYEKPQLDPKDADAKKLIKDDKLLLEEGYISLQAESHPVEFRKVEIKVLKK</sequence>
<dbReference type="EMBL" id="JAGKQQ010000001">
    <property type="protein sequence ID" value="MBP3957197.1"/>
    <property type="molecule type" value="Genomic_DNA"/>
</dbReference>
<protein>
    <submittedName>
        <fullName evidence="3">DUF1080 domain-containing protein</fullName>
    </submittedName>
</protein>
<evidence type="ECO:0000259" key="2">
    <source>
        <dbReference type="Pfam" id="PF06439"/>
    </source>
</evidence>
<dbReference type="Gene3D" id="2.60.120.560">
    <property type="entry name" value="Exo-inulinase, domain 1"/>
    <property type="match status" value="1"/>
</dbReference>
<name>A0ABS5BTZ1_9BACT</name>
<feature type="chain" id="PRO_5046582071" evidence="1">
    <location>
        <begin position="29"/>
        <end position="268"/>
    </location>
</feature>
<keyword evidence="1" id="KW-0732">Signal</keyword>
<evidence type="ECO:0000313" key="3">
    <source>
        <dbReference type="EMBL" id="MBP3957197.1"/>
    </source>
</evidence>
<evidence type="ECO:0000313" key="4">
    <source>
        <dbReference type="Proteomes" id="UP000676565"/>
    </source>
</evidence>
<proteinExistence type="predicted"/>
<feature type="domain" description="3-keto-alpha-glucoside-1,2-lyase/3-keto-2-hydroxy-glucal hydratase" evidence="2">
    <location>
        <begin position="36"/>
        <end position="264"/>
    </location>
</feature>
<accession>A0ABS5BTZ1</accession>
<dbReference type="Proteomes" id="UP000676565">
    <property type="component" value="Unassembled WGS sequence"/>
</dbReference>
<keyword evidence="4" id="KW-1185">Reference proteome</keyword>
<comment type="caution">
    <text evidence="3">The sequence shown here is derived from an EMBL/GenBank/DDBJ whole genome shotgun (WGS) entry which is preliminary data.</text>
</comment>
<dbReference type="Pfam" id="PF06439">
    <property type="entry name" value="3keto-disac_hyd"/>
    <property type="match status" value="1"/>
</dbReference>
<organism evidence="3 4">
    <name type="scientific">Gemmata palustris</name>
    <dbReference type="NCBI Taxonomy" id="2822762"/>
    <lineage>
        <taxon>Bacteria</taxon>
        <taxon>Pseudomonadati</taxon>
        <taxon>Planctomycetota</taxon>
        <taxon>Planctomycetia</taxon>
        <taxon>Gemmatales</taxon>
        <taxon>Gemmataceae</taxon>
        <taxon>Gemmata</taxon>
    </lineage>
</organism>
<reference evidence="3 4" key="1">
    <citation type="submission" date="2021-04" db="EMBL/GenBank/DDBJ databases">
        <authorList>
            <person name="Ivanova A."/>
        </authorList>
    </citation>
    <scope>NUCLEOTIDE SEQUENCE [LARGE SCALE GENOMIC DNA]</scope>
    <source>
        <strain evidence="3 4">G18</strain>
    </source>
</reference>
<gene>
    <name evidence="3" type="ORF">J8F10_18200</name>
</gene>
<dbReference type="RefSeq" id="WP_210656026.1">
    <property type="nucleotide sequence ID" value="NZ_JAGKQQ010000001.1"/>
</dbReference>